<reference evidence="9" key="1">
    <citation type="submission" date="2014-09" db="EMBL/GenBank/DDBJ databases">
        <authorList>
            <person name="Magalhaes I.L.F."/>
            <person name="Oliveira U."/>
            <person name="Santos F.R."/>
            <person name="Vidigal T.H.D.A."/>
            <person name="Brescovit A.D."/>
            <person name="Santos A.J."/>
        </authorList>
    </citation>
    <scope>NUCLEOTIDE SEQUENCE</scope>
    <source>
        <tissue evidence="9">Shoot tissue taken approximately 20 cm above the soil surface</tissue>
    </source>
</reference>
<dbReference type="Gene3D" id="3.40.50.300">
    <property type="entry name" value="P-loop containing nucleotide triphosphate hydrolases"/>
    <property type="match status" value="1"/>
</dbReference>
<dbReference type="PROSITE" id="PS51194">
    <property type="entry name" value="HELICASE_CTER"/>
    <property type="match status" value="1"/>
</dbReference>
<sequence length="286" mass="31080">MEKSRRLDQILRSQEPGSKIIIFCSTKRMCDQLARNLSRQYGAAAIHGDKSQSERDSVLSEFRNGRCPVLVATDVAARGLDIKDIRVVVNYDFPTGVEDYVHRIGRTGRAGATGSAYTFFGDQDSKYASDLVKILEGANQSVPQELKDMAHRGGYGGRSRRWASSDDSYGGQGYDSGYAKRTTDSFNDSGFGSQPGGGSSFHSSTGNPFGGTPSFHSSFDNSSRNNQTGDNSSFPPSTSNNQSGDNLSFHERFYGSGGRNQSRTNNDGFRARSRSPPSKALGVSNW</sequence>
<dbReference type="GO" id="GO:0003724">
    <property type="term" value="F:RNA helicase activity"/>
    <property type="evidence" value="ECO:0007669"/>
    <property type="project" value="UniProtKB-EC"/>
</dbReference>
<evidence type="ECO:0000256" key="7">
    <source>
        <dbReference type="SAM" id="MobiDB-lite"/>
    </source>
</evidence>
<name>A0A0A9DQD1_ARUDO</name>
<keyword evidence="3" id="KW-0378">Hydrolase</keyword>
<dbReference type="AlphaFoldDB" id="A0A0A9DQD1"/>
<evidence type="ECO:0000313" key="9">
    <source>
        <dbReference type="EMBL" id="JAD85967.1"/>
    </source>
</evidence>
<evidence type="ECO:0000256" key="4">
    <source>
        <dbReference type="ARBA" id="ARBA00022806"/>
    </source>
</evidence>
<keyword evidence="2" id="KW-0547">Nucleotide-binding</keyword>
<keyword evidence="4" id="KW-0347">Helicase</keyword>
<evidence type="ECO:0000256" key="1">
    <source>
        <dbReference type="ARBA" id="ARBA00012552"/>
    </source>
</evidence>
<feature type="region of interest" description="Disordered" evidence="7">
    <location>
        <begin position="145"/>
        <end position="286"/>
    </location>
</feature>
<dbReference type="SUPFAM" id="SSF52540">
    <property type="entry name" value="P-loop containing nucleoside triphosphate hydrolases"/>
    <property type="match status" value="1"/>
</dbReference>
<organism evidence="9">
    <name type="scientific">Arundo donax</name>
    <name type="common">Giant reed</name>
    <name type="synonym">Donax arundinaceus</name>
    <dbReference type="NCBI Taxonomy" id="35708"/>
    <lineage>
        <taxon>Eukaryota</taxon>
        <taxon>Viridiplantae</taxon>
        <taxon>Streptophyta</taxon>
        <taxon>Embryophyta</taxon>
        <taxon>Tracheophyta</taxon>
        <taxon>Spermatophyta</taxon>
        <taxon>Magnoliopsida</taxon>
        <taxon>Liliopsida</taxon>
        <taxon>Poales</taxon>
        <taxon>Poaceae</taxon>
        <taxon>PACMAD clade</taxon>
        <taxon>Arundinoideae</taxon>
        <taxon>Arundineae</taxon>
        <taxon>Arundo</taxon>
    </lineage>
</organism>
<accession>A0A0A9DQD1</accession>
<dbReference type="GO" id="GO:0005524">
    <property type="term" value="F:ATP binding"/>
    <property type="evidence" value="ECO:0007669"/>
    <property type="project" value="UniProtKB-KW"/>
</dbReference>
<evidence type="ECO:0000256" key="5">
    <source>
        <dbReference type="ARBA" id="ARBA00022840"/>
    </source>
</evidence>
<dbReference type="SMART" id="SM00490">
    <property type="entry name" value="HELICc"/>
    <property type="match status" value="1"/>
</dbReference>
<dbReference type="CDD" id="cd18787">
    <property type="entry name" value="SF2_C_DEAD"/>
    <property type="match status" value="1"/>
</dbReference>
<dbReference type="InterPro" id="IPR001650">
    <property type="entry name" value="Helicase_C-like"/>
</dbReference>
<dbReference type="FunFam" id="3.40.50.300:FF:000008">
    <property type="entry name" value="ATP-dependent RNA helicase RhlB"/>
    <property type="match status" value="1"/>
</dbReference>
<evidence type="ECO:0000256" key="2">
    <source>
        <dbReference type="ARBA" id="ARBA00022741"/>
    </source>
</evidence>
<evidence type="ECO:0000256" key="3">
    <source>
        <dbReference type="ARBA" id="ARBA00022801"/>
    </source>
</evidence>
<feature type="domain" description="Helicase C-terminal" evidence="8">
    <location>
        <begin position="6"/>
        <end position="150"/>
    </location>
</feature>
<dbReference type="GO" id="GO:0003723">
    <property type="term" value="F:RNA binding"/>
    <property type="evidence" value="ECO:0007669"/>
    <property type="project" value="UniProtKB-KW"/>
</dbReference>
<dbReference type="EC" id="3.6.4.13" evidence="1"/>
<evidence type="ECO:0000256" key="6">
    <source>
        <dbReference type="ARBA" id="ARBA00022884"/>
    </source>
</evidence>
<reference evidence="9" key="2">
    <citation type="journal article" date="2015" name="Data Brief">
        <title>Shoot transcriptome of the giant reed, Arundo donax.</title>
        <authorList>
            <person name="Barrero R.A."/>
            <person name="Guerrero F.D."/>
            <person name="Moolhuijzen P."/>
            <person name="Goolsby J.A."/>
            <person name="Tidwell J."/>
            <person name="Bellgard S.E."/>
            <person name="Bellgard M.I."/>
        </authorList>
    </citation>
    <scope>NUCLEOTIDE SEQUENCE</scope>
    <source>
        <tissue evidence="9">Shoot tissue taken approximately 20 cm above the soil surface</tissue>
    </source>
</reference>
<keyword evidence="5" id="KW-0067">ATP-binding</keyword>
<dbReference type="GO" id="GO:0016787">
    <property type="term" value="F:hydrolase activity"/>
    <property type="evidence" value="ECO:0007669"/>
    <property type="project" value="UniProtKB-KW"/>
</dbReference>
<keyword evidence="6" id="KW-0694">RNA-binding</keyword>
<evidence type="ECO:0000259" key="8">
    <source>
        <dbReference type="PROSITE" id="PS51194"/>
    </source>
</evidence>
<dbReference type="InterPro" id="IPR027417">
    <property type="entry name" value="P-loop_NTPase"/>
</dbReference>
<protein>
    <recommendedName>
        <fullName evidence="1">RNA helicase</fullName>
        <ecNumber evidence="1">3.6.4.13</ecNumber>
    </recommendedName>
</protein>
<dbReference type="PANTHER" id="PTHR47958">
    <property type="entry name" value="ATP-DEPENDENT RNA HELICASE DBP3"/>
    <property type="match status" value="1"/>
</dbReference>
<dbReference type="Pfam" id="PF00271">
    <property type="entry name" value="Helicase_C"/>
    <property type="match status" value="1"/>
</dbReference>
<feature type="compositionally biased region" description="Polar residues" evidence="7">
    <location>
        <begin position="214"/>
        <end position="246"/>
    </location>
</feature>
<proteinExistence type="predicted"/>
<dbReference type="EMBL" id="GBRH01211928">
    <property type="protein sequence ID" value="JAD85967.1"/>
    <property type="molecule type" value="Transcribed_RNA"/>
</dbReference>